<dbReference type="OrthoDB" id="53252at2157"/>
<dbReference type="Proteomes" id="UP000067738">
    <property type="component" value="Chromosome"/>
</dbReference>
<evidence type="ECO:0000259" key="2">
    <source>
        <dbReference type="PROSITE" id="PS50943"/>
    </source>
</evidence>
<evidence type="ECO:0000313" key="4">
    <source>
        <dbReference type="Proteomes" id="UP000067738"/>
    </source>
</evidence>
<dbReference type="Gene3D" id="2.60.120.10">
    <property type="entry name" value="Jelly Rolls"/>
    <property type="match status" value="1"/>
</dbReference>
<accession>A0A0U3E439</accession>
<dbReference type="InterPro" id="IPR013096">
    <property type="entry name" value="Cupin_2"/>
</dbReference>
<gene>
    <name evidence="3" type="ORF">sm9_0986</name>
</gene>
<dbReference type="KEGG" id="mmil:sm9_0986"/>
<sequence>MEKNTEFASKIKSIRERQNMSIEELSENSGVKLDVLKAMESGEVIPSLTPLTKMARALGVRLGTFLDDTPQIGPVVTRAGKPTSALYFSGREDVTNASNLEFHSLGAGKIDRNIDPFLIDIEYEEGEKELSSHEGEEFIYVLEGEIEVIYGKDTFTMGEGDSIFYDSVVPHHLHAAGKKESKILAVLYTPY</sequence>
<keyword evidence="4" id="KW-1185">Reference proteome</keyword>
<proteinExistence type="predicted"/>
<dbReference type="InterPro" id="IPR014710">
    <property type="entry name" value="RmlC-like_jellyroll"/>
</dbReference>
<organism evidence="3 4">
    <name type="scientific">Methanobrevibacter millerae</name>
    <dbReference type="NCBI Taxonomy" id="230361"/>
    <lineage>
        <taxon>Archaea</taxon>
        <taxon>Methanobacteriati</taxon>
        <taxon>Methanobacteriota</taxon>
        <taxon>Methanomada group</taxon>
        <taxon>Methanobacteria</taxon>
        <taxon>Methanobacteriales</taxon>
        <taxon>Methanobacteriaceae</taxon>
        <taxon>Methanobrevibacter</taxon>
    </lineage>
</organism>
<keyword evidence="1" id="KW-0238">DNA-binding</keyword>
<dbReference type="GeneID" id="26735957"/>
<dbReference type="InterPro" id="IPR050807">
    <property type="entry name" value="TransReg_Diox_bact_type"/>
</dbReference>
<dbReference type="CDD" id="cd02209">
    <property type="entry name" value="cupin_XRE_C"/>
    <property type="match status" value="1"/>
</dbReference>
<feature type="domain" description="HTH cro/C1-type" evidence="2">
    <location>
        <begin position="11"/>
        <end position="65"/>
    </location>
</feature>
<dbReference type="Gene3D" id="1.10.260.40">
    <property type="entry name" value="lambda repressor-like DNA-binding domains"/>
    <property type="match status" value="1"/>
</dbReference>
<dbReference type="AlphaFoldDB" id="A0A0U3E439"/>
<name>A0A0U3E439_9EURY</name>
<dbReference type="PANTHER" id="PTHR46797:SF19">
    <property type="entry name" value="BLL2473 PROTEIN"/>
    <property type="match status" value="1"/>
</dbReference>
<reference evidence="3 4" key="1">
    <citation type="submission" date="2015-04" db="EMBL/GenBank/DDBJ databases">
        <title>The complete genome sequence of the rumen methanogen Methanobrevibacter millerae SM9.</title>
        <authorList>
            <person name="Leahy S.C."/>
            <person name="Kelly W.J."/>
            <person name="Pacheco D.M."/>
            <person name="Li D."/>
            <person name="Altermann E."/>
            <person name="Attwood G.T."/>
        </authorList>
    </citation>
    <scope>NUCLEOTIDE SEQUENCE [LARGE SCALE GENOMIC DNA]</scope>
    <source>
        <strain evidence="3 4">SM9</strain>
    </source>
</reference>
<dbReference type="GO" id="GO:0005829">
    <property type="term" value="C:cytosol"/>
    <property type="evidence" value="ECO:0007669"/>
    <property type="project" value="TreeGrafter"/>
</dbReference>
<dbReference type="Pfam" id="PF07883">
    <property type="entry name" value="Cupin_2"/>
    <property type="match status" value="1"/>
</dbReference>
<dbReference type="GO" id="GO:0003700">
    <property type="term" value="F:DNA-binding transcription factor activity"/>
    <property type="evidence" value="ECO:0007669"/>
    <property type="project" value="TreeGrafter"/>
</dbReference>
<dbReference type="PATRIC" id="fig|230361.4.peg.1016"/>
<dbReference type="PANTHER" id="PTHR46797">
    <property type="entry name" value="HTH-TYPE TRANSCRIPTIONAL REGULATOR"/>
    <property type="match status" value="1"/>
</dbReference>
<dbReference type="Pfam" id="PF01381">
    <property type="entry name" value="HTH_3"/>
    <property type="match status" value="1"/>
</dbReference>
<dbReference type="GO" id="GO:0003677">
    <property type="term" value="F:DNA binding"/>
    <property type="evidence" value="ECO:0007669"/>
    <property type="project" value="UniProtKB-KW"/>
</dbReference>
<dbReference type="SMART" id="SM00530">
    <property type="entry name" value="HTH_XRE"/>
    <property type="match status" value="1"/>
</dbReference>
<protein>
    <submittedName>
        <fullName evidence="3">HTH and cupin domain-containing protein</fullName>
    </submittedName>
</protein>
<dbReference type="CDD" id="cd00093">
    <property type="entry name" value="HTH_XRE"/>
    <property type="match status" value="1"/>
</dbReference>
<dbReference type="SUPFAM" id="SSF51182">
    <property type="entry name" value="RmlC-like cupins"/>
    <property type="match status" value="1"/>
</dbReference>
<dbReference type="PROSITE" id="PS50943">
    <property type="entry name" value="HTH_CROC1"/>
    <property type="match status" value="1"/>
</dbReference>
<dbReference type="EMBL" id="CP011266">
    <property type="protein sequence ID" value="ALT68775.1"/>
    <property type="molecule type" value="Genomic_DNA"/>
</dbReference>
<dbReference type="InterPro" id="IPR011051">
    <property type="entry name" value="RmlC_Cupin_sf"/>
</dbReference>
<dbReference type="SUPFAM" id="SSF47413">
    <property type="entry name" value="lambda repressor-like DNA-binding domains"/>
    <property type="match status" value="1"/>
</dbReference>
<dbReference type="InterPro" id="IPR010982">
    <property type="entry name" value="Lambda_DNA-bd_dom_sf"/>
</dbReference>
<dbReference type="RefSeq" id="WP_058739067.1">
    <property type="nucleotide sequence ID" value="NZ_CP011266.1"/>
</dbReference>
<evidence type="ECO:0000256" key="1">
    <source>
        <dbReference type="ARBA" id="ARBA00023125"/>
    </source>
</evidence>
<dbReference type="InterPro" id="IPR001387">
    <property type="entry name" value="Cro/C1-type_HTH"/>
</dbReference>
<evidence type="ECO:0000313" key="3">
    <source>
        <dbReference type="EMBL" id="ALT68775.1"/>
    </source>
</evidence>